<reference evidence="2" key="1">
    <citation type="journal article" date="2014" name="Proc. Natl. Acad. Sci. U.S.A.">
        <title>Extensive sampling of basidiomycete genomes demonstrates inadequacy of the white-rot/brown-rot paradigm for wood decay fungi.</title>
        <authorList>
            <person name="Riley R."/>
            <person name="Salamov A.A."/>
            <person name="Brown D.W."/>
            <person name="Nagy L.G."/>
            <person name="Floudas D."/>
            <person name="Held B.W."/>
            <person name="Levasseur A."/>
            <person name="Lombard V."/>
            <person name="Morin E."/>
            <person name="Otillar R."/>
            <person name="Lindquist E.A."/>
            <person name="Sun H."/>
            <person name="LaButti K.M."/>
            <person name="Schmutz J."/>
            <person name="Jabbour D."/>
            <person name="Luo H."/>
            <person name="Baker S.E."/>
            <person name="Pisabarro A.G."/>
            <person name="Walton J.D."/>
            <person name="Blanchette R.A."/>
            <person name="Henrissat B."/>
            <person name="Martin F."/>
            <person name="Cullen D."/>
            <person name="Hibbett D.S."/>
            <person name="Grigoriev I.V."/>
        </authorList>
    </citation>
    <scope>NUCLEOTIDE SEQUENCE [LARGE SCALE GENOMIC DNA]</scope>
    <source>
        <strain evidence="2">CBS 339.88</strain>
    </source>
</reference>
<dbReference type="Proteomes" id="UP000027222">
    <property type="component" value="Unassembled WGS sequence"/>
</dbReference>
<accession>A0A067TSF2</accession>
<organism evidence="1 2">
    <name type="scientific">Galerina marginata (strain CBS 339.88)</name>
    <dbReference type="NCBI Taxonomy" id="685588"/>
    <lineage>
        <taxon>Eukaryota</taxon>
        <taxon>Fungi</taxon>
        <taxon>Dikarya</taxon>
        <taxon>Basidiomycota</taxon>
        <taxon>Agaricomycotina</taxon>
        <taxon>Agaricomycetes</taxon>
        <taxon>Agaricomycetidae</taxon>
        <taxon>Agaricales</taxon>
        <taxon>Agaricineae</taxon>
        <taxon>Strophariaceae</taxon>
        <taxon>Galerina</taxon>
    </lineage>
</organism>
<dbReference type="HOGENOM" id="CLU_999462_0_0_1"/>
<dbReference type="EMBL" id="KL142367">
    <property type="protein sequence ID" value="KDR86101.1"/>
    <property type="molecule type" value="Genomic_DNA"/>
</dbReference>
<feature type="non-terminal residue" evidence="1">
    <location>
        <position position="279"/>
    </location>
</feature>
<evidence type="ECO:0000313" key="2">
    <source>
        <dbReference type="Proteomes" id="UP000027222"/>
    </source>
</evidence>
<sequence length="279" mass="32222">MPMEISSRIFLFCVHREPFTPEATIADHGLVSWPLALGAVCQTWRQIAWATPQLWNFISIRFQVDKFPARDELVKEWLSRSGQLPLSISVFERCYVDENCYIAPIEESTAHHFHSVIQTLNGYSSRWQNLSVRLPSFLCGRFDGTSHADILHTLHVLPEFSHDEESNGELTIANSTISPRDVAICSFRLQSVHIEWNVLTHFYAKACYIDECLELLRRSPQLTHCQMAYILESNSDFPFPWNPVTHHILRNLHIEFVGEVPEELALFFNNITLPSLTHF</sequence>
<name>A0A067TSF2_GALM3</name>
<protein>
    <recommendedName>
        <fullName evidence="3">F-box domain-containing protein</fullName>
    </recommendedName>
</protein>
<keyword evidence="2" id="KW-1185">Reference proteome</keyword>
<dbReference type="AlphaFoldDB" id="A0A067TSF2"/>
<dbReference type="OrthoDB" id="3139566at2759"/>
<proteinExistence type="predicted"/>
<evidence type="ECO:0008006" key="3">
    <source>
        <dbReference type="Google" id="ProtNLM"/>
    </source>
</evidence>
<evidence type="ECO:0000313" key="1">
    <source>
        <dbReference type="EMBL" id="KDR86101.1"/>
    </source>
</evidence>
<gene>
    <name evidence="1" type="ORF">GALMADRAFT_274780</name>
</gene>